<dbReference type="Proteomes" id="UP001165960">
    <property type="component" value="Unassembled WGS sequence"/>
</dbReference>
<proteinExistence type="predicted"/>
<evidence type="ECO:0000313" key="1">
    <source>
        <dbReference type="EMBL" id="KAJ9085420.1"/>
    </source>
</evidence>
<name>A0ACC2UED9_9FUNG</name>
<gene>
    <name evidence="1" type="ORF">DSO57_1014249</name>
</gene>
<organism evidence="1 2">
    <name type="scientific">Entomophthora muscae</name>
    <dbReference type="NCBI Taxonomy" id="34485"/>
    <lineage>
        <taxon>Eukaryota</taxon>
        <taxon>Fungi</taxon>
        <taxon>Fungi incertae sedis</taxon>
        <taxon>Zoopagomycota</taxon>
        <taxon>Entomophthoromycotina</taxon>
        <taxon>Entomophthoromycetes</taxon>
        <taxon>Entomophthorales</taxon>
        <taxon>Entomophthoraceae</taxon>
        <taxon>Entomophthora</taxon>
    </lineage>
</organism>
<protein>
    <submittedName>
        <fullName evidence="1">Uncharacterized protein</fullName>
    </submittedName>
</protein>
<keyword evidence="2" id="KW-1185">Reference proteome</keyword>
<sequence length="139" mass="15040">MPSSARLEGPLKQGPKGTQLSQQGIIAFLGFKPWTPVGHQAVNPAACLRLSGLKPEVDLTLEKPTRPTSGVLFTLEPFLLGNSLILANETNNPNDVLTTSWATTNEKTPVLPQDQGPQRDDKIIVSKGELKIYFPNPAN</sequence>
<dbReference type="EMBL" id="QTSX02000764">
    <property type="protein sequence ID" value="KAJ9085420.1"/>
    <property type="molecule type" value="Genomic_DNA"/>
</dbReference>
<accession>A0ACC2UED9</accession>
<reference evidence="1" key="1">
    <citation type="submission" date="2022-04" db="EMBL/GenBank/DDBJ databases">
        <title>Genome of the entomopathogenic fungus Entomophthora muscae.</title>
        <authorList>
            <person name="Elya C."/>
            <person name="Lovett B.R."/>
            <person name="Lee E."/>
            <person name="Macias A.M."/>
            <person name="Hajek A.E."/>
            <person name="De Bivort B.L."/>
            <person name="Kasson M.T."/>
            <person name="De Fine Licht H.H."/>
            <person name="Stajich J.E."/>
        </authorList>
    </citation>
    <scope>NUCLEOTIDE SEQUENCE</scope>
    <source>
        <strain evidence="1">Berkeley</strain>
    </source>
</reference>
<evidence type="ECO:0000313" key="2">
    <source>
        <dbReference type="Proteomes" id="UP001165960"/>
    </source>
</evidence>
<comment type="caution">
    <text evidence="1">The sequence shown here is derived from an EMBL/GenBank/DDBJ whole genome shotgun (WGS) entry which is preliminary data.</text>
</comment>